<evidence type="ECO:0000313" key="13">
    <source>
        <dbReference type="Proteomes" id="UP001595462"/>
    </source>
</evidence>
<evidence type="ECO:0000256" key="10">
    <source>
        <dbReference type="SAM" id="MobiDB-lite"/>
    </source>
</evidence>
<dbReference type="EMBL" id="JBHRSS010000004">
    <property type="protein sequence ID" value="MFC3104546.1"/>
    <property type="molecule type" value="Genomic_DNA"/>
</dbReference>
<comment type="similarity">
    <text evidence="2 9">Belongs to the GSP I family.</text>
</comment>
<proteinExistence type="inferred from homology"/>
<feature type="domain" description="Type II secretion system protein GspI C-terminal" evidence="11">
    <location>
        <begin position="41"/>
        <end position="119"/>
    </location>
</feature>
<evidence type="ECO:0000256" key="4">
    <source>
        <dbReference type="ARBA" id="ARBA00022481"/>
    </source>
</evidence>
<keyword evidence="4 9" id="KW-0488">Methylation</keyword>
<evidence type="ECO:0000256" key="9">
    <source>
        <dbReference type="RuleBase" id="RU368030"/>
    </source>
</evidence>
<evidence type="ECO:0000256" key="8">
    <source>
        <dbReference type="ARBA" id="ARBA00023136"/>
    </source>
</evidence>
<evidence type="ECO:0000256" key="3">
    <source>
        <dbReference type="ARBA" id="ARBA00022475"/>
    </source>
</evidence>
<dbReference type="NCBIfam" id="TIGR01707">
    <property type="entry name" value="gspI"/>
    <property type="match status" value="1"/>
</dbReference>
<dbReference type="RefSeq" id="WP_380689784.1">
    <property type="nucleotide sequence ID" value="NZ_JBHRSS010000004.1"/>
</dbReference>
<comment type="subunit">
    <text evidence="9">Type II secretion is composed of four main components: the outer membrane complex, the inner membrane complex, the cytoplasmic secretion ATPase and the periplasm-spanning pseudopilus.</text>
</comment>
<organism evidence="12 13">
    <name type="scientific">Salinisphaera aquimarina</name>
    <dbReference type="NCBI Taxonomy" id="2094031"/>
    <lineage>
        <taxon>Bacteria</taxon>
        <taxon>Pseudomonadati</taxon>
        <taxon>Pseudomonadota</taxon>
        <taxon>Gammaproteobacteria</taxon>
        <taxon>Salinisphaerales</taxon>
        <taxon>Salinisphaeraceae</taxon>
        <taxon>Salinisphaera</taxon>
    </lineage>
</organism>
<keyword evidence="8" id="KW-0472">Membrane</keyword>
<evidence type="ECO:0000256" key="6">
    <source>
        <dbReference type="ARBA" id="ARBA00022692"/>
    </source>
</evidence>
<evidence type="ECO:0000256" key="7">
    <source>
        <dbReference type="ARBA" id="ARBA00022989"/>
    </source>
</evidence>
<evidence type="ECO:0000313" key="12">
    <source>
        <dbReference type="EMBL" id="MFC3104546.1"/>
    </source>
</evidence>
<evidence type="ECO:0000256" key="5">
    <source>
        <dbReference type="ARBA" id="ARBA00022519"/>
    </source>
</evidence>
<keyword evidence="5 9" id="KW-0997">Cell inner membrane</keyword>
<evidence type="ECO:0000256" key="1">
    <source>
        <dbReference type="ARBA" id="ARBA00004377"/>
    </source>
</evidence>
<sequence length="152" mass="16868">MSRQRGFTLIEVLIATAILALALGAFITSSAHYADYARYIHDRNIAQWVARNQLVEFQIAEQWPDTGTQDGDVDMADIGWHWVADVQESPDPDVRRIDMRVFRIDEDTGKPQDESVTLVSGFVTQHVDAVNNPATGNNADPDADPRSAGDRS</sequence>
<dbReference type="Pfam" id="PF07963">
    <property type="entry name" value="N_methyl"/>
    <property type="match status" value="1"/>
</dbReference>
<protein>
    <recommendedName>
        <fullName evidence="9">Type II secretion system protein I</fullName>
        <shortName evidence="9">T2SS minor pseudopilin I</shortName>
    </recommendedName>
</protein>
<feature type="region of interest" description="Disordered" evidence="10">
    <location>
        <begin position="128"/>
        <end position="152"/>
    </location>
</feature>
<dbReference type="Gene3D" id="3.30.1300.30">
    <property type="entry name" value="GSPII I/J protein-like"/>
    <property type="match status" value="1"/>
</dbReference>
<keyword evidence="6" id="KW-0812">Transmembrane</keyword>
<comment type="PTM">
    <text evidence="9">Cleaved by prepilin peptidase.</text>
</comment>
<reference evidence="13" key="1">
    <citation type="journal article" date="2019" name="Int. J. Syst. Evol. Microbiol.">
        <title>The Global Catalogue of Microorganisms (GCM) 10K type strain sequencing project: providing services to taxonomists for standard genome sequencing and annotation.</title>
        <authorList>
            <consortium name="The Broad Institute Genomics Platform"/>
            <consortium name="The Broad Institute Genome Sequencing Center for Infectious Disease"/>
            <person name="Wu L."/>
            <person name="Ma J."/>
        </authorList>
    </citation>
    <scope>NUCLEOTIDE SEQUENCE [LARGE SCALE GENOMIC DNA]</scope>
    <source>
        <strain evidence="13">KCTC 52640</strain>
    </source>
</reference>
<dbReference type="InterPro" id="IPR012902">
    <property type="entry name" value="N_methyl_site"/>
</dbReference>
<gene>
    <name evidence="12" type="primary">gspI</name>
    <name evidence="12" type="ORF">ACFOSU_11680</name>
</gene>
<keyword evidence="13" id="KW-1185">Reference proteome</keyword>
<dbReference type="PANTHER" id="PTHR38779">
    <property type="entry name" value="TYPE II SECRETION SYSTEM PROTEIN I-RELATED"/>
    <property type="match status" value="1"/>
</dbReference>
<dbReference type="SUPFAM" id="SSF54523">
    <property type="entry name" value="Pili subunits"/>
    <property type="match status" value="1"/>
</dbReference>
<comment type="function">
    <text evidence="9">Component of the type II secretion system required for the energy-dependent secretion of extracellular factors such as proteases and toxins from the periplasm.</text>
</comment>
<keyword evidence="7" id="KW-1133">Transmembrane helix</keyword>
<comment type="caution">
    <text evidence="12">The sequence shown here is derived from an EMBL/GenBank/DDBJ whole genome shotgun (WGS) entry which is preliminary data.</text>
</comment>
<name>A0ABV7ERI3_9GAMM</name>
<comment type="subcellular location">
    <subcellularLocation>
        <location evidence="1 9">Cell inner membrane</location>
        <topology evidence="1 9">Single-pass membrane protein</topology>
    </subcellularLocation>
</comment>
<keyword evidence="3" id="KW-1003">Cell membrane</keyword>
<evidence type="ECO:0000256" key="2">
    <source>
        <dbReference type="ARBA" id="ARBA00008358"/>
    </source>
</evidence>
<accession>A0ABV7ERI3</accession>
<dbReference type="Proteomes" id="UP001595462">
    <property type="component" value="Unassembled WGS sequence"/>
</dbReference>
<dbReference type="InterPro" id="IPR010052">
    <property type="entry name" value="T2SS_protein-GspI"/>
</dbReference>
<feature type="compositionally biased region" description="Basic and acidic residues" evidence="10">
    <location>
        <begin position="143"/>
        <end position="152"/>
    </location>
</feature>
<dbReference type="PANTHER" id="PTHR38779:SF2">
    <property type="entry name" value="TYPE II SECRETION SYSTEM PROTEIN I-RELATED"/>
    <property type="match status" value="1"/>
</dbReference>
<dbReference type="Pfam" id="PF02501">
    <property type="entry name" value="T2SSI"/>
    <property type="match status" value="1"/>
</dbReference>
<dbReference type="InterPro" id="IPR045584">
    <property type="entry name" value="Pilin-like"/>
</dbReference>
<dbReference type="PROSITE" id="PS00409">
    <property type="entry name" value="PROKAR_NTER_METHYL"/>
    <property type="match status" value="1"/>
</dbReference>
<evidence type="ECO:0000259" key="11">
    <source>
        <dbReference type="Pfam" id="PF02501"/>
    </source>
</evidence>
<dbReference type="InterPro" id="IPR003413">
    <property type="entry name" value="T2SS_GspI_C"/>
</dbReference>
<dbReference type="NCBIfam" id="TIGR02532">
    <property type="entry name" value="IV_pilin_GFxxxE"/>
    <property type="match status" value="1"/>
</dbReference>